<feature type="compositionally biased region" description="Low complexity" evidence="8">
    <location>
        <begin position="674"/>
        <end position="683"/>
    </location>
</feature>
<evidence type="ECO:0000256" key="3">
    <source>
        <dbReference type="ARBA" id="ARBA00023015"/>
    </source>
</evidence>
<name>A0AAF0J5H3_9BASI</name>
<feature type="compositionally biased region" description="Polar residues" evidence="8">
    <location>
        <begin position="1"/>
        <end position="26"/>
    </location>
</feature>
<evidence type="ECO:0000256" key="1">
    <source>
        <dbReference type="ARBA" id="ARBA00004123"/>
    </source>
</evidence>
<dbReference type="PANTHER" id="PTHR14898">
    <property type="entry name" value="ENHANCER OF POLYCOMB"/>
    <property type="match status" value="1"/>
</dbReference>
<evidence type="ECO:0000313" key="11">
    <source>
        <dbReference type="Proteomes" id="UP001219933"/>
    </source>
</evidence>
<accession>A0AAF0J5H3</accession>
<feature type="domain" description="Enhancer of polycomb-like N-terminal" evidence="9">
    <location>
        <begin position="36"/>
        <end position="219"/>
    </location>
</feature>
<protein>
    <recommendedName>
        <fullName evidence="7">Enhancer of polycomb-like protein</fullName>
    </recommendedName>
</protein>
<evidence type="ECO:0000313" key="10">
    <source>
        <dbReference type="EMBL" id="WFD34065.1"/>
    </source>
</evidence>
<keyword evidence="5 7" id="KW-0539">Nucleus</keyword>
<feature type="region of interest" description="Disordered" evidence="8">
    <location>
        <begin position="664"/>
        <end position="725"/>
    </location>
</feature>
<evidence type="ECO:0000256" key="2">
    <source>
        <dbReference type="ARBA" id="ARBA00008035"/>
    </source>
</evidence>
<evidence type="ECO:0000259" key="9">
    <source>
        <dbReference type="Pfam" id="PF10513"/>
    </source>
</evidence>
<feature type="region of interest" description="Disordered" evidence="8">
    <location>
        <begin position="430"/>
        <end position="463"/>
    </location>
</feature>
<dbReference type="GO" id="GO:0035267">
    <property type="term" value="C:NuA4 histone acetyltransferase complex"/>
    <property type="evidence" value="ECO:0007669"/>
    <property type="project" value="InterPro"/>
</dbReference>
<feature type="region of interest" description="Disordered" evidence="8">
    <location>
        <begin position="1"/>
        <end position="30"/>
    </location>
</feature>
<gene>
    <name evidence="10" type="primary">EPL1</name>
    <name evidence="10" type="ORF">MCUN1_000893</name>
</gene>
<dbReference type="InterPro" id="IPR019542">
    <property type="entry name" value="Enhancer_polycomb-like_N"/>
</dbReference>
<evidence type="ECO:0000256" key="5">
    <source>
        <dbReference type="ARBA" id="ARBA00023242"/>
    </source>
</evidence>
<comment type="similarity">
    <text evidence="2 7">Belongs to the enhancer of polycomb family.</text>
</comment>
<comment type="function">
    <text evidence="6">Component of the NuA4 histone acetyltransferase complex which is involved in transcriptional activation of selected genes principally by acetylation of nucleosomal histone H4 and H2A. The NuA4 complex is also involved in DNA repair. Involved in gene silencing by neighboring heterochromatin, blockage of the silencing spreading along the chromosome, and required for cell cycle progression through G2/M.</text>
</comment>
<dbReference type="InterPro" id="IPR024943">
    <property type="entry name" value="Enhancer_polycomb"/>
</dbReference>
<evidence type="ECO:0000256" key="7">
    <source>
        <dbReference type="RuleBase" id="RU361124"/>
    </source>
</evidence>
<comment type="subcellular location">
    <subcellularLocation>
        <location evidence="1 7">Nucleus</location>
    </subcellularLocation>
</comment>
<dbReference type="AlphaFoldDB" id="A0AAF0J5H3"/>
<feature type="region of interest" description="Disordered" evidence="8">
    <location>
        <begin position="100"/>
        <end position="121"/>
    </location>
</feature>
<dbReference type="GO" id="GO:0005634">
    <property type="term" value="C:nucleus"/>
    <property type="evidence" value="ECO:0007669"/>
    <property type="project" value="UniProtKB-SubCell"/>
</dbReference>
<keyword evidence="11" id="KW-1185">Reference proteome</keyword>
<proteinExistence type="inferred from homology"/>
<dbReference type="Proteomes" id="UP001219933">
    <property type="component" value="Chromosome 1"/>
</dbReference>
<reference evidence="10" key="1">
    <citation type="submission" date="2023-03" db="EMBL/GenBank/DDBJ databases">
        <title>Mating type loci evolution in Malassezia.</title>
        <authorList>
            <person name="Coelho M.A."/>
        </authorList>
    </citation>
    <scope>NUCLEOTIDE SEQUENCE</scope>
    <source>
        <strain evidence="10">CBS 11721</strain>
    </source>
</reference>
<keyword evidence="4 7" id="KW-0804">Transcription</keyword>
<dbReference type="Pfam" id="PF10513">
    <property type="entry name" value="EPL1"/>
    <property type="match status" value="1"/>
</dbReference>
<evidence type="ECO:0000256" key="8">
    <source>
        <dbReference type="SAM" id="MobiDB-lite"/>
    </source>
</evidence>
<evidence type="ECO:0000256" key="4">
    <source>
        <dbReference type="ARBA" id="ARBA00023163"/>
    </source>
</evidence>
<evidence type="ECO:0000256" key="6">
    <source>
        <dbReference type="ARBA" id="ARBA00025513"/>
    </source>
</evidence>
<keyword evidence="3 7" id="KW-0805">Transcription regulation</keyword>
<feature type="compositionally biased region" description="Low complexity" evidence="8">
    <location>
        <begin position="690"/>
        <end position="699"/>
    </location>
</feature>
<dbReference type="EMBL" id="CP119877">
    <property type="protein sequence ID" value="WFD34065.1"/>
    <property type="molecule type" value="Genomic_DNA"/>
</dbReference>
<dbReference type="GO" id="GO:0006357">
    <property type="term" value="P:regulation of transcription by RNA polymerase II"/>
    <property type="evidence" value="ECO:0007669"/>
    <property type="project" value="InterPro"/>
</dbReference>
<organism evidence="10 11">
    <name type="scientific">Malassezia cuniculi</name>
    <dbReference type="NCBI Taxonomy" id="948313"/>
    <lineage>
        <taxon>Eukaryota</taxon>
        <taxon>Fungi</taxon>
        <taxon>Dikarya</taxon>
        <taxon>Basidiomycota</taxon>
        <taxon>Ustilaginomycotina</taxon>
        <taxon>Malasseziomycetes</taxon>
        <taxon>Malasseziales</taxon>
        <taxon>Malasseziaceae</taxon>
        <taxon>Malassezia</taxon>
    </lineage>
</organism>
<sequence>MSVRVSNPSPDPTRSQANGATSSSMAQLPIAASRVRTKKLSHKQKLCVQRGSQLPAAANALINGIVPDIDGGDNQQDSTFGVESHELVEHHLQAALSSSQLETVQGAQGANAPNKPAYHIPTPKSNEVLTQAQYDSEYPPNSYSDPVTYVRFSDTVECSIRGAPYCMDEDDQTWLDRHNDNARKELNQLSEKARTARAQDPAFVVISQDVFETVMSVFEITTCESYPFLKLDCSAMPKLEDLLPEFEPGSNTSKHAVPELPPLEGDAPDTSTAWSPANPFKNLSELKPAARAIYPWWKIRREDRQGKPIVPTLNTDDSNDNDPYVCFRRREVKTVRKTRKTDILQLEKLVRLKSELEQATKLVLMVAQRERYKERQIQYSRDSWDLVGKLLEFKRKWSIPDRAKNPSDEDLMFSTQSEVSAAAASAGAAQLSKKKRKAEEATSTTLKLRRPKTETPAAKSTAEGGIGAGMLERIDAIQTFIERETLHRQQIDAGIEDLTDTTFQPTPAPPALRAFRPIQSNNNDTHFWSNHPFARLGRQPCFRRRVGRGGRVYLDRRPLVPSPAPASLMAWPQGRSDSTPTTFRCALASEWARRAEAQPNSTLSYSDAYQSAMDNLYPRLAGPFAYTSCLKPELLPTPDLSWGAAGSTNSHALPFADIRANRSEASMRDSVGPSAEVSSMASDSSERSRSSSSFGGASSTQATEYGDEVDKGDISEDESQPDAAEMAERIERLAARWRYDEDGGRWAGLGLVGLGGMEGDEEAVLDDFDPRFIRYRMSLLDETNLVKLSTDWTYMRQALAAAEVPAPPHSAYQLPPKTETVDSNNTLALAKKKKVV</sequence>